<keyword evidence="3" id="KW-1185">Reference proteome</keyword>
<dbReference type="OrthoDB" id="2146116at2759"/>
<feature type="compositionally biased region" description="Pro residues" evidence="1">
    <location>
        <begin position="197"/>
        <end position="210"/>
    </location>
</feature>
<feature type="region of interest" description="Disordered" evidence="1">
    <location>
        <begin position="45"/>
        <end position="81"/>
    </location>
</feature>
<organism evidence="2 3">
    <name type="scientific">Lasius niger</name>
    <name type="common">Black garden ant</name>
    <dbReference type="NCBI Taxonomy" id="67767"/>
    <lineage>
        <taxon>Eukaryota</taxon>
        <taxon>Metazoa</taxon>
        <taxon>Ecdysozoa</taxon>
        <taxon>Arthropoda</taxon>
        <taxon>Hexapoda</taxon>
        <taxon>Insecta</taxon>
        <taxon>Pterygota</taxon>
        <taxon>Neoptera</taxon>
        <taxon>Endopterygota</taxon>
        <taxon>Hymenoptera</taxon>
        <taxon>Apocrita</taxon>
        <taxon>Aculeata</taxon>
        <taxon>Formicoidea</taxon>
        <taxon>Formicidae</taxon>
        <taxon>Formicinae</taxon>
        <taxon>Lasius</taxon>
        <taxon>Lasius</taxon>
    </lineage>
</organism>
<dbReference type="AlphaFoldDB" id="A0A0J7KM01"/>
<dbReference type="PaxDb" id="67767-A0A0J7KM01"/>
<protein>
    <submittedName>
        <fullName evidence="2">Rhomboid family member 1</fullName>
    </submittedName>
</protein>
<dbReference type="EMBL" id="LBMM01005560">
    <property type="protein sequence ID" value="KMQ91418.1"/>
    <property type="molecule type" value="Genomic_DNA"/>
</dbReference>
<dbReference type="Proteomes" id="UP000036403">
    <property type="component" value="Unassembled WGS sequence"/>
</dbReference>
<feature type="compositionally biased region" description="Low complexity" evidence="1">
    <location>
        <begin position="47"/>
        <end position="70"/>
    </location>
</feature>
<evidence type="ECO:0000256" key="1">
    <source>
        <dbReference type="SAM" id="MobiDB-lite"/>
    </source>
</evidence>
<proteinExistence type="predicted"/>
<evidence type="ECO:0000313" key="2">
    <source>
        <dbReference type="EMBL" id="KMQ91418.1"/>
    </source>
</evidence>
<evidence type="ECO:0000313" key="3">
    <source>
        <dbReference type="Proteomes" id="UP000036403"/>
    </source>
</evidence>
<dbReference type="STRING" id="67767.A0A0J7KM01"/>
<comment type="caution">
    <text evidence="2">The sequence shown here is derived from an EMBL/GenBank/DDBJ whole genome shotgun (WGS) entry which is preliminary data.</text>
</comment>
<sequence length="259" mass="28039">MYPVGVATSSAVTTATPVTTASASATVPSATSGVSVATGSGIARSISAPSAPRPVVQVSSSSASASTTQRPRLRRNQSRTEAIRNYIKRETAQFFGVDEESEVLEKQRWLDRRRRMASRKYGALLPEHKPPDPDITRDVPDTTETPESLTRQRPRERSQSRLESRSFPPSTIAYLSRTEGVSYPDSGLDEEQTFFERPPPPPPPLPPPPSSQQSQQTSQIDQLPSLGGLVKDEEVGAKIADILDTAQDREGIGSEDLVG</sequence>
<feature type="region of interest" description="Disordered" evidence="1">
    <location>
        <begin position="121"/>
        <end position="231"/>
    </location>
</feature>
<gene>
    <name evidence="2" type="ORF">RF55_8721</name>
</gene>
<name>A0A0J7KM01_LASNI</name>
<feature type="compositionally biased region" description="Basic and acidic residues" evidence="1">
    <location>
        <begin position="126"/>
        <end position="140"/>
    </location>
</feature>
<feature type="compositionally biased region" description="Basic and acidic residues" evidence="1">
    <location>
        <begin position="153"/>
        <end position="164"/>
    </location>
</feature>
<accession>A0A0J7KM01</accession>
<reference evidence="2 3" key="1">
    <citation type="submission" date="2015-04" db="EMBL/GenBank/DDBJ databases">
        <title>Lasius niger genome sequencing.</title>
        <authorList>
            <person name="Konorov E.A."/>
            <person name="Nikitin M.A."/>
            <person name="Kirill M.V."/>
            <person name="Chang P."/>
        </authorList>
    </citation>
    <scope>NUCLEOTIDE SEQUENCE [LARGE SCALE GENOMIC DNA]</scope>
    <source>
        <tissue evidence="2">Whole</tissue>
    </source>
</reference>